<dbReference type="VEuPathDB" id="FungiDB:ACJ73_03003"/>
<dbReference type="AlphaFoldDB" id="A0A1J9RAT5"/>
<accession>A0A1J9RAT5</accession>
<reference evidence="1 2" key="1">
    <citation type="submission" date="2015-08" db="EMBL/GenBank/DDBJ databases">
        <title>Emmonsia species relationships and genome sequence.</title>
        <authorList>
            <person name="Cuomo C.A."/>
            <person name="Schwartz I.S."/>
            <person name="Kenyon C."/>
            <person name="De Hoog G.S."/>
            <person name="Govender N.P."/>
            <person name="Botha A."/>
            <person name="Moreno L."/>
            <person name="De Vries M."/>
            <person name="Munoz J.F."/>
            <person name="Stielow J.B."/>
        </authorList>
    </citation>
    <scope>NUCLEOTIDE SEQUENCE [LARGE SCALE GENOMIC DNA]</scope>
    <source>
        <strain evidence="1 2">EI222</strain>
    </source>
</reference>
<gene>
    <name evidence="1" type="ORF">ACJ73_03003</name>
</gene>
<dbReference type="InterPro" id="IPR022190">
    <property type="entry name" value="DUF3716"/>
</dbReference>
<keyword evidence="2" id="KW-1185">Reference proteome</keyword>
<sequence>MYVRSSGRLLHQLGITRLIISPSFVRYRALAFLGLDRPQDPYRTLFIAGQQLNPFAPQSAVQGSSGTSWTRRGVPIVTRTSTLSSYNLVASTACRGGPSFRPFPECRRVPGHFGGACSNCKWWDHAARCSVRDGGIEVVDLDDDDDYDKGGPQRQMGPPGQRLLTAGSTPAAPIVLEQLLSPSYGACVRHLGMTCTSTFVSRTSSPYMAKPSRSQIIDIDWFFIDKPIMSYEVEITAKIACQTRWLK</sequence>
<dbReference type="Pfam" id="PF12511">
    <property type="entry name" value="DUF3716"/>
    <property type="match status" value="1"/>
</dbReference>
<evidence type="ECO:0000313" key="2">
    <source>
        <dbReference type="Proteomes" id="UP000242791"/>
    </source>
</evidence>
<comment type="caution">
    <text evidence="1">The sequence shown here is derived from an EMBL/GenBank/DDBJ whole genome shotgun (WGS) entry which is preliminary data.</text>
</comment>
<organism evidence="1 2">
    <name type="scientific">Blastomyces percursus</name>
    <dbReference type="NCBI Taxonomy" id="1658174"/>
    <lineage>
        <taxon>Eukaryota</taxon>
        <taxon>Fungi</taxon>
        <taxon>Dikarya</taxon>
        <taxon>Ascomycota</taxon>
        <taxon>Pezizomycotina</taxon>
        <taxon>Eurotiomycetes</taxon>
        <taxon>Eurotiomycetidae</taxon>
        <taxon>Onygenales</taxon>
        <taxon>Ajellomycetaceae</taxon>
        <taxon>Blastomyces</taxon>
    </lineage>
</organism>
<dbReference type="EMBL" id="LGTZ01000342">
    <property type="protein sequence ID" value="OJD25631.1"/>
    <property type="molecule type" value="Genomic_DNA"/>
</dbReference>
<name>A0A1J9RAT5_9EURO</name>
<proteinExistence type="predicted"/>
<dbReference type="STRING" id="1658174.A0A1J9RAT5"/>
<protein>
    <submittedName>
        <fullName evidence="1">Uncharacterized protein</fullName>
    </submittedName>
</protein>
<evidence type="ECO:0000313" key="1">
    <source>
        <dbReference type="EMBL" id="OJD25631.1"/>
    </source>
</evidence>
<dbReference type="Proteomes" id="UP000242791">
    <property type="component" value="Unassembled WGS sequence"/>
</dbReference>